<evidence type="ECO:0000259" key="1">
    <source>
        <dbReference type="Pfam" id="PF00156"/>
    </source>
</evidence>
<sequence>MIFKNRTEAGRLLAKALIEYKGCDVVVLAVPRGGVVIGYYVAEELGCPLDVIVPRKLGAPFQPELAIGAVAEDGTTVLNEDLVNSMGVSEQYIERKVKEEVAEIKRRIALYRSGKEAIPVKDKIVVLVDDGLATGATMRAAVKYVKKLGPRAIVVAVPVAPPETVKSLRQEVDKVVCLYTPEPFYAIGQFYEEFEQVEDEEVIRLLSARRCAA</sequence>
<dbReference type="EMBL" id="NDWU01000010">
    <property type="protein sequence ID" value="PUA32054.1"/>
    <property type="molecule type" value="Genomic_DNA"/>
</dbReference>
<name>A0A2R7Y3G9_9ARCH</name>
<dbReference type="AlphaFoldDB" id="A0A2R7Y3G9"/>
<organism evidence="2 3">
    <name type="scientific">Candidatus Terraquivivens tikiterensis</name>
    <dbReference type="NCBI Taxonomy" id="1980982"/>
    <lineage>
        <taxon>Archaea</taxon>
        <taxon>Nitrososphaerota</taxon>
        <taxon>Candidatus Wolframiiraptoraceae</taxon>
        <taxon>Candidatus Terraquivivens</taxon>
    </lineage>
</organism>
<keyword evidence="2" id="KW-0808">Transferase</keyword>
<evidence type="ECO:0000313" key="2">
    <source>
        <dbReference type="EMBL" id="PUA32054.1"/>
    </source>
</evidence>
<dbReference type="CDD" id="cd06223">
    <property type="entry name" value="PRTases_typeI"/>
    <property type="match status" value="1"/>
</dbReference>
<evidence type="ECO:0000313" key="3">
    <source>
        <dbReference type="Proteomes" id="UP000244066"/>
    </source>
</evidence>
<dbReference type="GO" id="GO:0016740">
    <property type="term" value="F:transferase activity"/>
    <property type="evidence" value="ECO:0007669"/>
    <property type="project" value="UniProtKB-KW"/>
</dbReference>
<dbReference type="Pfam" id="PF00156">
    <property type="entry name" value="Pribosyltran"/>
    <property type="match status" value="1"/>
</dbReference>
<dbReference type="Proteomes" id="UP000244066">
    <property type="component" value="Unassembled WGS sequence"/>
</dbReference>
<dbReference type="InterPro" id="IPR000836">
    <property type="entry name" value="PRTase_dom"/>
</dbReference>
<feature type="domain" description="Phosphoribosyltransferase" evidence="1">
    <location>
        <begin position="9"/>
        <end position="177"/>
    </location>
</feature>
<gene>
    <name evidence="2" type="ORF">B9J98_04740</name>
</gene>
<accession>A0A2R7Y3G9</accession>
<dbReference type="InterPro" id="IPR029057">
    <property type="entry name" value="PRTase-like"/>
</dbReference>
<reference evidence="2 3" key="1">
    <citation type="submission" date="2017-04" db="EMBL/GenBank/DDBJ databases">
        <title>Draft Aigarchaeota genome from a New Zealand hot spring.</title>
        <authorList>
            <person name="Reysenbach A.-L."/>
            <person name="Donaho J.A."/>
            <person name="Gerhart J."/>
            <person name="Kelley J.F."/>
            <person name="Kouba K."/>
            <person name="Podar M."/>
            <person name="Stott M."/>
        </authorList>
    </citation>
    <scope>NUCLEOTIDE SEQUENCE [LARGE SCALE GENOMIC DNA]</scope>
    <source>
        <strain evidence="2">NZ13_MG1</strain>
    </source>
</reference>
<proteinExistence type="predicted"/>
<comment type="caution">
    <text evidence="2">The sequence shown here is derived from an EMBL/GenBank/DDBJ whole genome shotgun (WGS) entry which is preliminary data.</text>
</comment>
<protein>
    <submittedName>
        <fullName evidence="2">Phosphoribosyl transferase</fullName>
    </submittedName>
</protein>
<dbReference type="Gene3D" id="3.40.50.2020">
    <property type="match status" value="1"/>
</dbReference>
<dbReference type="SUPFAM" id="SSF53271">
    <property type="entry name" value="PRTase-like"/>
    <property type="match status" value="1"/>
</dbReference>
<dbReference type="Gene3D" id="3.30.1310.20">
    <property type="entry name" value="PRTase-like"/>
    <property type="match status" value="1"/>
</dbReference>